<keyword evidence="3" id="KW-0690">Ribosome biogenesis</keyword>
<proteinExistence type="inferred from homology"/>
<evidence type="ECO:0000313" key="8">
    <source>
        <dbReference type="Proteomes" id="UP000591131"/>
    </source>
</evidence>
<keyword evidence="8" id="KW-1185">Reference proteome</keyword>
<dbReference type="GO" id="GO:0005730">
    <property type="term" value="C:nucleolus"/>
    <property type="evidence" value="ECO:0007669"/>
    <property type="project" value="UniProtKB-SubCell"/>
</dbReference>
<comment type="caution">
    <text evidence="7">The sequence shown here is derived from an EMBL/GenBank/DDBJ whole genome shotgun (WGS) entry which is preliminary data.</text>
</comment>
<dbReference type="AlphaFoldDB" id="A0A7J6LCS3"/>
<feature type="compositionally biased region" description="Basic and acidic residues" evidence="5">
    <location>
        <begin position="206"/>
        <end position="215"/>
    </location>
</feature>
<evidence type="ECO:0000259" key="6">
    <source>
        <dbReference type="PROSITE" id="PS50833"/>
    </source>
</evidence>
<dbReference type="PANTHER" id="PTHR13634:SF0">
    <property type="entry name" value="RIBOSOME BIOGENESIS PROTEIN BRX1 HOMOLOG"/>
    <property type="match status" value="1"/>
</dbReference>
<feature type="region of interest" description="Disordered" evidence="5">
    <location>
        <begin position="205"/>
        <end position="231"/>
    </location>
</feature>
<protein>
    <submittedName>
        <fullName evidence="7">Ribosome bioproteinsis protein BRX1</fullName>
    </submittedName>
</protein>
<accession>A0A7J6LCS3</accession>
<evidence type="ECO:0000256" key="2">
    <source>
        <dbReference type="ARBA" id="ARBA00006369"/>
    </source>
</evidence>
<dbReference type="InterPro" id="IPR007109">
    <property type="entry name" value="Brix"/>
</dbReference>
<dbReference type="GO" id="GO:0019843">
    <property type="term" value="F:rRNA binding"/>
    <property type="evidence" value="ECO:0007669"/>
    <property type="project" value="InterPro"/>
</dbReference>
<evidence type="ECO:0000313" key="7">
    <source>
        <dbReference type="EMBL" id="KAF4656790.1"/>
    </source>
</evidence>
<dbReference type="Pfam" id="PF04427">
    <property type="entry name" value="Brix"/>
    <property type="match status" value="1"/>
</dbReference>
<dbReference type="PANTHER" id="PTHR13634">
    <property type="entry name" value="RIBOSOME BIOGENESIS PROTEIN BRIX"/>
    <property type="match status" value="1"/>
</dbReference>
<evidence type="ECO:0000256" key="5">
    <source>
        <dbReference type="SAM" id="MobiDB-lite"/>
    </source>
</evidence>
<organism evidence="7 8">
    <name type="scientific">Perkinsus chesapeaki</name>
    <name type="common">Clam parasite</name>
    <name type="synonym">Perkinsus andrewsi</name>
    <dbReference type="NCBI Taxonomy" id="330153"/>
    <lineage>
        <taxon>Eukaryota</taxon>
        <taxon>Sar</taxon>
        <taxon>Alveolata</taxon>
        <taxon>Perkinsozoa</taxon>
        <taxon>Perkinsea</taxon>
        <taxon>Perkinsida</taxon>
        <taxon>Perkinsidae</taxon>
        <taxon>Perkinsus</taxon>
    </lineage>
</organism>
<evidence type="ECO:0000256" key="1">
    <source>
        <dbReference type="ARBA" id="ARBA00004604"/>
    </source>
</evidence>
<name>A0A7J6LCS3_PERCH</name>
<comment type="similarity">
    <text evidence="2">Belongs to the BRX1 family.</text>
</comment>
<sequence>MVKRVRFASKELGPTAKFSEVEEEVEEESIEEEAVESIEDINKDPYYLEEAEYINTEHRWRNRQRVLIFGSRGITSRMFGIPRNHPKSKPFYDHIMSFYWLDNKIWIRHYQISPESSPESTINNPNKQTLTEIGPRMVLEPILILAGSFSGDVIYRNIRYESPTEIRRQMKRVRAVEHEAKVVEYEKSKMRKIAANLEEDDLDEIFGSKKKEEQLQQHIEIDDEEEEEVAE</sequence>
<feature type="domain" description="Brix" evidence="6">
    <location>
        <begin position="1"/>
        <end position="150"/>
    </location>
</feature>
<dbReference type="PROSITE" id="PS50833">
    <property type="entry name" value="BRIX"/>
    <property type="match status" value="1"/>
</dbReference>
<keyword evidence="4" id="KW-0539">Nucleus</keyword>
<dbReference type="OrthoDB" id="1638493at2759"/>
<evidence type="ECO:0000256" key="3">
    <source>
        <dbReference type="ARBA" id="ARBA00022517"/>
    </source>
</evidence>
<feature type="compositionally biased region" description="Acidic residues" evidence="5">
    <location>
        <begin position="221"/>
        <end position="231"/>
    </location>
</feature>
<dbReference type="GO" id="GO:0000027">
    <property type="term" value="P:ribosomal large subunit assembly"/>
    <property type="evidence" value="ECO:0007669"/>
    <property type="project" value="TreeGrafter"/>
</dbReference>
<dbReference type="GO" id="GO:0006364">
    <property type="term" value="P:rRNA processing"/>
    <property type="evidence" value="ECO:0007669"/>
    <property type="project" value="InterPro"/>
</dbReference>
<dbReference type="InterPro" id="IPR026532">
    <property type="entry name" value="BRX1"/>
</dbReference>
<evidence type="ECO:0000256" key="4">
    <source>
        <dbReference type="ARBA" id="ARBA00023242"/>
    </source>
</evidence>
<dbReference type="Proteomes" id="UP000591131">
    <property type="component" value="Unassembled WGS sequence"/>
</dbReference>
<comment type="subcellular location">
    <subcellularLocation>
        <location evidence="1">Nucleus</location>
        <location evidence="1">Nucleolus</location>
    </subcellularLocation>
</comment>
<dbReference type="EMBL" id="JAAPAO010000577">
    <property type="protein sequence ID" value="KAF4656790.1"/>
    <property type="molecule type" value="Genomic_DNA"/>
</dbReference>
<gene>
    <name evidence="7" type="primary">BRIX1</name>
    <name evidence="7" type="ORF">FOL47_008745</name>
</gene>
<reference evidence="7 8" key="1">
    <citation type="submission" date="2020-04" db="EMBL/GenBank/DDBJ databases">
        <title>Perkinsus chesapeaki whole genome sequence.</title>
        <authorList>
            <person name="Bogema D.R."/>
        </authorList>
    </citation>
    <scope>NUCLEOTIDE SEQUENCE [LARGE SCALE GENOMIC DNA]</scope>
    <source>
        <strain evidence="7">ATCC PRA-425</strain>
    </source>
</reference>